<keyword evidence="3" id="KW-1185">Reference proteome</keyword>
<evidence type="ECO:0000259" key="1">
    <source>
        <dbReference type="Pfam" id="PF13556"/>
    </source>
</evidence>
<dbReference type="KEGG" id="nwl:NWFMUON74_56260"/>
<reference evidence="2 3" key="1">
    <citation type="submission" date="2020-08" db="EMBL/GenBank/DDBJ databases">
        <title>Genome Sequencing of Nocardia wallacei strain FMUON74 and assembly.</title>
        <authorList>
            <person name="Toyokawa M."/>
            <person name="Uesaka K."/>
        </authorList>
    </citation>
    <scope>NUCLEOTIDE SEQUENCE [LARGE SCALE GENOMIC DNA]</scope>
    <source>
        <strain evidence="2 3">FMUON74</strain>
    </source>
</reference>
<dbReference type="PANTHER" id="PTHR33744:SF1">
    <property type="entry name" value="DNA-BINDING TRANSCRIPTIONAL ACTIVATOR ADER"/>
    <property type="match status" value="1"/>
</dbReference>
<feature type="domain" description="PucR C-terminal helix-turn-helix" evidence="1">
    <location>
        <begin position="449"/>
        <end position="506"/>
    </location>
</feature>
<accession>A0A7G1KXK7</accession>
<organism evidence="2 3">
    <name type="scientific">Nocardia wallacei</name>
    <dbReference type="NCBI Taxonomy" id="480035"/>
    <lineage>
        <taxon>Bacteria</taxon>
        <taxon>Bacillati</taxon>
        <taxon>Actinomycetota</taxon>
        <taxon>Actinomycetes</taxon>
        <taxon>Mycobacteriales</taxon>
        <taxon>Nocardiaceae</taxon>
        <taxon>Nocardia</taxon>
    </lineage>
</organism>
<dbReference type="AlphaFoldDB" id="A0A7G1KXK7"/>
<proteinExistence type="predicted"/>
<gene>
    <name evidence="2" type="ORF">NWFMUON74_56260</name>
</gene>
<dbReference type="GeneID" id="80350062"/>
<dbReference type="InterPro" id="IPR051448">
    <property type="entry name" value="CdaR-like_regulators"/>
</dbReference>
<dbReference type="InterPro" id="IPR042070">
    <property type="entry name" value="PucR_C-HTH_sf"/>
</dbReference>
<dbReference type="Proteomes" id="UP000516173">
    <property type="component" value="Chromosome"/>
</dbReference>
<dbReference type="Gene3D" id="1.10.10.2840">
    <property type="entry name" value="PucR C-terminal helix-turn-helix domain"/>
    <property type="match status" value="1"/>
</dbReference>
<sequence length="515" mass="55995">MVKLDRLINILGRYGTRLHGHAAARGAELHSVTVHDPVRPHSAVGDVFLAVGIADLREAVTLATRTRAMLVVARTTEQPSRALLETLEKAGTALLLADPAVSWSQIASVVYGLVLEGRETESGRGPSDLFALADTLAATLDAPVTIEDQLCRVMAYSSTPHDTDPVRLDTILGRRMPDHVRGLLEQQGVFDHLARTDAPFHIPPSPAHGLRGRTVAAVRTGRELLGSLWISSEDPLSPSQSRILEDGARTVALHLLRSRVSADLERQVESELVIQLLEGSPDAEAVAGKLGIPAEHLRVIALQAHTELERHAGILLAFERATTGFGWSRVGRSTLFGNTVYTLLPTGDDPAPAYRWVRDLAAGLPAHVEIFAGIGGPANLREVTASRQEADECMALHMSSDDPVPVCYDTAWDRVLIQRLKSVASKGRLPARDPVAQLAEYDARNDTHYLPTLKAWLEAHGELSAAARMLDVHPNTVRNRINQMSRIVPLHLNDPRQRVAMLIALSVRAPDSPVE</sequence>
<evidence type="ECO:0000313" key="2">
    <source>
        <dbReference type="EMBL" id="BCK57854.1"/>
    </source>
</evidence>
<dbReference type="PANTHER" id="PTHR33744">
    <property type="entry name" value="CARBOHYDRATE DIACID REGULATOR"/>
    <property type="match status" value="1"/>
</dbReference>
<dbReference type="RefSeq" id="WP_187684699.1">
    <property type="nucleotide sequence ID" value="NZ_AP023396.1"/>
</dbReference>
<protein>
    <submittedName>
        <fullName evidence="2">DNA-binding protein</fullName>
    </submittedName>
</protein>
<keyword evidence="2" id="KW-0238">DNA-binding</keyword>
<dbReference type="GO" id="GO:0003677">
    <property type="term" value="F:DNA binding"/>
    <property type="evidence" value="ECO:0007669"/>
    <property type="project" value="UniProtKB-KW"/>
</dbReference>
<name>A0A7G1KXK7_9NOCA</name>
<dbReference type="EMBL" id="AP023396">
    <property type="protein sequence ID" value="BCK57854.1"/>
    <property type="molecule type" value="Genomic_DNA"/>
</dbReference>
<dbReference type="InterPro" id="IPR025736">
    <property type="entry name" value="PucR_C-HTH_dom"/>
</dbReference>
<dbReference type="Pfam" id="PF13556">
    <property type="entry name" value="HTH_30"/>
    <property type="match status" value="1"/>
</dbReference>
<evidence type="ECO:0000313" key="3">
    <source>
        <dbReference type="Proteomes" id="UP000516173"/>
    </source>
</evidence>